<name>A0A0G4B218_9BACT</name>
<accession>A0A0G4B218</accession>
<evidence type="ECO:0000256" key="1">
    <source>
        <dbReference type="SAM" id="MobiDB-lite"/>
    </source>
</evidence>
<gene>
    <name evidence="2" type="ORF">UT28_C0001G0185</name>
</gene>
<dbReference type="STRING" id="1618337.UT28_C0001G0185"/>
<dbReference type="KEGG" id="bbgw:UT28_C0001G0185"/>
<organism evidence="2 3">
    <name type="scientific">Berkelbacteria bacterium GW2011_GWE1_39_12</name>
    <dbReference type="NCBI Taxonomy" id="1618337"/>
    <lineage>
        <taxon>Bacteria</taxon>
        <taxon>Candidatus Berkelbacteria</taxon>
    </lineage>
</organism>
<dbReference type="EMBL" id="CP011213">
    <property type="protein sequence ID" value="AKM81996.1"/>
    <property type="molecule type" value="Genomic_DNA"/>
</dbReference>
<dbReference type="Proteomes" id="UP000035648">
    <property type="component" value="Chromosome"/>
</dbReference>
<protein>
    <submittedName>
        <fullName evidence="2">Uncharacterized protein</fullName>
    </submittedName>
</protein>
<feature type="compositionally biased region" description="Basic and acidic residues" evidence="1">
    <location>
        <begin position="7"/>
        <end position="34"/>
    </location>
</feature>
<feature type="compositionally biased region" description="Acidic residues" evidence="1">
    <location>
        <begin position="35"/>
        <end position="45"/>
    </location>
</feature>
<sequence length="63" mass="6830">MSNQNTDEERGEMTVEEAGHKGGQKVKELVKKGEEEEAQEEGDGEEGTKEGTTGDGSSEEEEE</sequence>
<dbReference type="AlphaFoldDB" id="A0A0G4B218"/>
<proteinExistence type="predicted"/>
<feature type="region of interest" description="Disordered" evidence="1">
    <location>
        <begin position="1"/>
        <end position="63"/>
    </location>
</feature>
<reference evidence="2 3" key="1">
    <citation type="journal article" date="2015" name="Nature">
        <title>rRNA introns, odd ribosomes, and small enigmatic genomes across a large radiation of phyla.</title>
        <authorList>
            <person name="Brown C.T."/>
            <person name="Hug L.A."/>
            <person name="Thomas B.C."/>
            <person name="Sharon I."/>
            <person name="Castelle C.J."/>
            <person name="Singh A."/>
            <person name="Wilkins M.J."/>
            <person name="Williams K.H."/>
            <person name="Banfield J.F."/>
        </authorList>
    </citation>
    <scope>NUCLEOTIDE SEQUENCE [LARGE SCALE GENOMIC DNA]</scope>
</reference>
<evidence type="ECO:0000313" key="3">
    <source>
        <dbReference type="Proteomes" id="UP000035648"/>
    </source>
</evidence>
<evidence type="ECO:0000313" key="2">
    <source>
        <dbReference type="EMBL" id="AKM81996.1"/>
    </source>
</evidence>